<accession>A0A9E6XX78</accession>
<evidence type="ECO:0000256" key="1">
    <source>
        <dbReference type="ARBA" id="ARBA00004141"/>
    </source>
</evidence>
<name>A0A9E6XX78_9ACTN</name>
<evidence type="ECO:0000256" key="4">
    <source>
        <dbReference type="ARBA" id="ARBA00023136"/>
    </source>
</evidence>
<keyword evidence="8" id="KW-1185">Reference proteome</keyword>
<keyword evidence="3 5" id="KW-1133">Transmembrane helix</keyword>
<dbReference type="Gene3D" id="2.40.50.140">
    <property type="entry name" value="Nucleic acid-binding proteins"/>
    <property type="match status" value="1"/>
</dbReference>
<feature type="transmembrane region" description="Helical" evidence="5">
    <location>
        <begin position="33"/>
        <end position="64"/>
    </location>
</feature>
<keyword evidence="2 5" id="KW-0812">Transmembrane</keyword>
<evidence type="ECO:0000256" key="5">
    <source>
        <dbReference type="SAM" id="Phobius"/>
    </source>
</evidence>
<feature type="transmembrane region" description="Helical" evidence="5">
    <location>
        <begin position="5"/>
        <end position="27"/>
    </location>
</feature>
<dbReference type="Proteomes" id="UP001162834">
    <property type="component" value="Chromosome"/>
</dbReference>
<keyword evidence="4 5" id="KW-0472">Membrane</keyword>
<dbReference type="InterPro" id="IPR052165">
    <property type="entry name" value="Membrane_assoc_protease"/>
</dbReference>
<protein>
    <recommendedName>
        <fullName evidence="6">NfeD-like C-terminal domain-containing protein</fullName>
    </recommendedName>
</protein>
<dbReference type="PANTHER" id="PTHR33507:SF3">
    <property type="entry name" value="INNER MEMBRANE PROTEIN YBBJ"/>
    <property type="match status" value="1"/>
</dbReference>
<dbReference type="Pfam" id="PF01957">
    <property type="entry name" value="NfeD"/>
    <property type="match status" value="1"/>
</dbReference>
<dbReference type="AlphaFoldDB" id="A0A9E6XX78"/>
<dbReference type="InterPro" id="IPR002810">
    <property type="entry name" value="NfeD-like_C"/>
</dbReference>
<organism evidence="7 8">
    <name type="scientific">Capillimicrobium parvum</name>
    <dbReference type="NCBI Taxonomy" id="2884022"/>
    <lineage>
        <taxon>Bacteria</taxon>
        <taxon>Bacillati</taxon>
        <taxon>Actinomycetota</taxon>
        <taxon>Thermoleophilia</taxon>
        <taxon>Solirubrobacterales</taxon>
        <taxon>Capillimicrobiaceae</taxon>
        <taxon>Capillimicrobium</taxon>
    </lineage>
</organism>
<dbReference type="SUPFAM" id="SSF141322">
    <property type="entry name" value="NfeD domain-like"/>
    <property type="match status" value="1"/>
</dbReference>
<feature type="domain" description="NfeD-like C-terminal" evidence="6">
    <location>
        <begin position="83"/>
        <end position="141"/>
    </location>
</feature>
<dbReference type="PANTHER" id="PTHR33507">
    <property type="entry name" value="INNER MEMBRANE PROTEIN YBBJ"/>
    <property type="match status" value="1"/>
</dbReference>
<evidence type="ECO:0000313" key="8">
    <source>
        <dbReference type="Proteomes" id="UP001162834"/>
    </source>
</evidence>
<sequence length="142" mass="14843">MDPWVIWIVAACVLAVGEIATVSFFLGPFAAGAVVAAIVALAGGGWVASTIVFLVISVLVLLFVRPVARRHLRQGPMLRTGAAALVGRNAIVVETIANDEGTGSARIDGEVWTARAFDDDRVIAAGERVHVIEIRGATALVD</sequence>
<dbReference type="KEGG" id="sbae:DSM104329_02242"/>
<reference evidence="7" key="1">
    <citation type="journal article" date="2022" name="Int. J. Syst. Evol. Microbiol.">
        <title>Pseudomonas aegrilactucae sp. nov. and Pseudomonas morbosilactucae sp. nov., pathogens causing bacterial rot of lettuce in Japan.</title>
        <authorList>
            <person name="Sawada H."/>
            <person name="Fujikawa T."/>
            <person name="Satou M."/>
        </authorList>
    </citation>
    <scope>NUCLEOTIDE SEQUENCE</scope>
    <source>
        <strain evidence="7">0166_1</strain>
    </source>
</reference>
<proteinExistence type="predicted"/>
<gene>
    <name evidence="7" type="ORF">DSM104329_02242</name>
</gene>
<evidence type="ECO:0000256" key="2">
    <source>
        <dbReference type="ARBA" id="ARBA00022692"/>
    </source>
</evidence>
<dbReference type="RefSeq" id="WP_259315527.1">
    <property type="nucleotide sequence ID" value="NZ_CP087164.1"/>
</dbReference>
<dbReference type="GO" id="GO:0005886">
    <property type="term" value="C:plasma membrane"/>
    <property type="evidence" value="ECO:0007669"/>
    <property type="project" value="TreeGrafter"/>
</dbReference>
<dbReference type="InterPro" id="IPR012340">
    <property type="entry name" value="NA-bd_OB-fold"/>
</dbReference>
<comment type="subcellular location">
    <subcellularLocation>
        <location evidence="1">Membrane</location>
        <topology evidence="1">Multi-pass membrane protein</topology>
    </subcellularLocation>
</comment>
<dbReference type="EMBL" id="CP087164">
    <property type="protein sequence ID" value="UGS35845.1"/>
    <property type="molecule type" value="Genomic_DNA"/>
</dbReference>
<evidence type="ECO:0000256" key="3">
    <source>
        <dbReference type="ARBA" id="ARBA00022989"/>
    </source>
</evidence>
<evidence type="ECO:0000259" key="6">
    <source>
        <dbReference type="Pfam" id="PF01957"/>
    </source>
</evidence>
<evidence type="ECO:0000313" key="7">
    <source>
        <dbReference type="EMBL" id="UGS35845.1"/>
    </source>
</evidence>